<dbReference type="InParanoid" id="E3J1Z5"/>
<dbReference type="EMBL" id="CP002299">
    <property type="protein sequence ID" value="ADP84100.1"/>
    <property type="molecule type" value="Genomic_DNA"/>
</dbReference>
<evidence type="ECO:0008006" key="4">
    <source>
        <dbReference type="Google" id="ProtNLM"/>
    </source>
</evidence>
<reference evidence="2 3" key="1">
    <citation type="submission" date="2010-10" db="EMBL/GenBank/DDBJ databases">
        <title>Complete sequence of Frankia sp. EuI1c.</title>
        <authorList>
            <consortium name="US DOE Joint Genome Institute"/>
            <person name="Lucas S."/>
            <person name="Copeland A."/>
            <person name="Lapidus A."/>
            <person name="Cheng J.-F."/>
            <person name="Bruce D."/>
            <person name="Goodwin L."/>
            <person name="Pitluck S."/>
            <person name="Chertkov O."/>
            <person name="Detter J.C."/>
            <person name="Han C."/>
            <person name="Tapia R."/>
            <person name="Land M."/>
            <person name="Hauser L."/>
            <person name="Jeffries C."/>
            <person name="Kyrpides N."/>
            <person name="Ivanova N."/>
            <person name="Mikhailova N."/>
            <person name="Beauchemin N."/>
            <person name="Sen A."/>
            <person name="Sur S.A."/>
            <person name="Gtari M."/>
            <person name="Wall L."/>
            <person name="Tisa L."/>
            <person name="Woyke T."/>
        </authorList>
    </citation>
    <scope>NUCLEOTIDE SEQUENCE [LARGE SCALE GENOMIC DNA]</scope>
    <source>
        <strain evidence="3">DSM 45817 / CECT 9037 / EuI1c</strain>
    </source>
</reference>
<feature type="signal peptide" evidence="1">
    <location>
        <begin position="1"/>
        <end position="19"/>
    </location>
</feature>
<keyword evidence="1" id="KW-0732">Signal</keyword>
<dbReference type="HOGENOM" id="CLU_102119_0_0_11"/>
<dbReference type="STRING" id="298654.FraEuI1c_6116"/>
<dbReference type="Proteomes" id="UP000002484">
    <property type="component" value="Chromosome"/>
</dbReference>
<dbReference type="eggNOG" id="COG0443">
    <property type="taxonomic scope" value="Bacteria"/>
</dbReference>
<dbReference type="OrthoDB" id="3213282at2"/>
<name>E3J1Z5_PSEI1</name>
<keyword evidence="3" id="KW-1185">Reference proteome</keyword>
<dbReference type="RefSeq" id="WP_013427218.1">
    <property type="nucleotide sequence ID" value="NC_014666.1"/>
</dbReference>
<dbReference type="AlphaFoldDB" id="E3J1Z5"/>
<proteinExistence type="predicted"/>
<evidence type="ECO:0000313" key="2">
    <source>
        <dbReference type="EMBL" id="ADP84100.1"/>
    </source>
</evidence>
<feature type="chain" id="PRO_5038870757" description="Serine/threonine protein kinase" evidence="1">
    <location>
        <begin position="20"/>
        <end position="217"/>
    </location>
</feature>
<organism evidence="2 3">
    <name type="scientific">Pseudofrankia inefficax (strain DSM 45817 / CECT 9037 / DDB 130130 / EuI1c)</name>
    <name type="common">Frankia inefficax</name>
    <dbReference type="NCBI Taxonomy" id="298654"/>
    <lineage>
        <taxon>Bacteria</taxon>
        <taxon>Bacillati</taxon>
        <taxon>Actinomycetota</taxon>
        <taxon>Actinomycetes</taxon>
        <taxon>Frankiales</taxon>
        <taxon>Frankiaceae</taxon>
        <taxon>Pseudofrankia</taxon>
    </lineage>
</organism>
<gene>
    <name evidence="2" type="ordered locus">FraEuI1c_6116</name>
</gene>
<accession>E3J1Z5</accession>
<sequence length="217" mass="21573" precursor="true">MRRRTVAVVAAGGALVVAAAVTTTVVLTTGGGGPAARGSGPADTAAQAAPPAAVTSQPDGLTPAERALVGTLGPLKVHDCVPAPAGRVTEPPGPGLGLGQGVDAAVRCETNVSAGEPGPTEVVARHYRDAASLKADADRRAAAIDDVGSCSAGQPSTETWGRSTRQLGVFLCDHGPAGTPAGSFDIFWTVTADQTALSANSTDAAGLIAWWRDFTAP</sequence>
<dbReference type="KEGG" id="fri:FraEuI1c_6116"/>
<evidence type="ECO:0000313" key="3">
    <source>
        <dbReference type="Proteomes" id="UP000002484"/>
    </source>
</evidence>
<evidence type="ECO:0000256" key="1">
    <source>
        <dbReference type="SAM" id="SignalP"/>
    </source>
</evidence>
<protein>
    <recommendedName>
        <fullName evidence="4">Serine/threonine protein kinase</fullName>
    </recommendedName>
</protein>